<feature type="region of interest" description="Disordered" evidence="1">
    <location>
        <begin position="18"/>
        <end position="72"/>
    </location>
</feature>
<dbReference type="HOGENOM" id="CLU_191180_0_1_11"/>
<feature type="compositionally biased region" description="Basic and acidic residues" evidence="1">
    <location>
        <begin position="33"/>
        <end position="50"/>
    </location>
</feature>
<dbReference type="PATRIC" id="fig|446465.5.peg.1654"/>
<dbReference type="KEGG" id="bfa:Bfae_16610"/>
<evidence type="ECO:0000256" key="1">
    <source>
        <dbReference type="SAM" id="MobiDB-lite"/>
    </source>
</evidence>
<dbReference type="AlphaFoldDB" id="C7MD30"/>
<name>C7MD30_BRAFD</name>
<keyword evidence="3" id="KW-1185">Reference proteome</keyword>
<protein>
    <recommendedName>
        <fullName evidence="4">SPOR domain-containing protein</fullName>
    </recommendedName>
</protein>
<evidence type="ECO:0000313" key="3">
    <source>
        <dbReference type="Proteomes" id="UP000001919"/>
    </source>
</evidence>
<evidence type="ECO:0000313" key="2">
    <source>
        <dbReference type="EMBL" id="ACU85487.1"/>
    </source>
</evidence>
<evidence type="ECO:0008006" key="4">
    <source>
        <dbReference type="Google" id="ProtNLM"/>
    </source>
</evidence>
<dbReference type="STRING" id="446465.Bfae_16610"/>
<gene>
    <name evidence="2" type="ordered locus">Bfae_16610</name>
</gene>
<sequence>MTEGTQFYYNLSTGQVEEGAQSPATQRMGPYATREEAARALRTASERNESWDEEDEKWEDYGTPPATDGGTR</sequence>
<dbReference type="EMBL" id="CP001643">
    <property type="protein sequence ID" value="ACU85487.1"/>
    <property type="molecule type" value="Genomic_DNA"/>
</dbReference>
<dbReference type="Proteomes" id="UP000001919">
    <property type="component" value="Chromosome"/>
</dbReference>
<organism evidence="2 3">
    <name type="scientific">Brachybacterium faecium (strain ATCC 43885 / DSM 4810 / JCM 11609 / LMG 19847 / NBRC 14762 / NCIMB 9860 / 6-10)</name>
    <dbReference type="NCBI Taxonomy" id="446465"/>
    <lineage>
        <taxon>Bacteria</taxon>
        <taxon>Bacillati</taxon>
        <taxon>Actinomycetota</taxon>
        <taxon>Actinomycetes</taxon>
        <taxon>Micrococcales</taxon>
        <taxon>Dermabacteraceae</taxon>
        <taxon>Brachybacterium</taxon>
    </lineage>
</organism>
<dbReference type="eggNOG" id="ENOG5033BD3">
    <property type="taxonomic scope" value="Bacteria"/>
</dbReference>
<proteinExistence type="predicted"/>
<accession>C7MD30</accession>
<dbReference type="OrthoDB" id="3268477at2"/>
<reference evidence="2 3" key="1">
    <citation type="journal article" date="2009" name="Stand. Genomic Sci.">
        <title>Complete genome sequence of Brachybacterium faecium type strain (Schefferle 6-10).</title>
        <authorList>
            <person name="Lapidus A."/>
            <person name="Pukall R."/>
            <person name="Labuttii K."/>
            <person name="Copeland A."/>
            <person name="Del Rio T.G."/>
            <person name="Nolan M."/>
            <person name="Chen F."/>
            <person name="Lucas S."/>
            <person name="Tice H."/>
            <person name="Cheng J.F."/>
            <person name="Bruce D."/>
            <person name="Goodwin L."/>
            <person name="Pitluck S."/>
            <person name="Rohde M."/>
            <person name="Goker M."/>
            <person name="Pati A."/>
            <person name="Ivanova N."/>
            <person name="Mavrommatis K."/>
            <person name="Chen A."/>
            <person name="Palaniappan K."/>
            <person name="D'haeseleer P."/>
            <person name="Chain P."/>
            <person name="Bristow J."/>
            <person name="Eisen J.A."/>
            <person name="Markowitz V."/>
            <person name="Hugenholtz P."/>
            <person name="Kyrpides N.C."/>
            <person name="Klenk H.P."/>
        </authorList>
    </citation>
    <scope>NUCLEOTIDE SEQUENCE [LARGE SCALE GENOMIC DNA]</scope>
    <source>
        <strain evidence="3">ATCC 43885 / DSM 4810 / JCM 11609 / LMG 19847 / NBRC 14762 / NCIMB 9860 / 6-10</strain>
    </source>
</reference>